<dbReference type="InterPro" id="IPR038608">
    <property type="entry name" value="Csm1/Pcs1_C_sf"/>
</dbReference>
<feature type="compositionally biased region" description="Polar residues" evidence="2">
    <location>
        <begin position="60"/>
        <end position="72"/>
    </location>
</feature>
<dbReference type="GO" id="GO:0045144">
    <property type="term" value="P:meiotic sister chromatid segregation"/>
    <property type="evidence" value="ECO:0007669"/>
    <property type="project" value="TreeGrafter"/>
</dbReference>
<dbReference type="InterPro" id="IPR040349">
    <property type="entry name" value="Csm1/Pcs1"/>
</dbReference>
<dbReference type="Pfam" id="PF12539">
    <property type="entry name" value="Csm1"/>
    <property type="match status" value="1"/>
</dbReference>
<dbReference type="PANTHER" id="PTHR28006">
    <property type="entry name" value="MONOPOLIN COMPLEX SUBUNIT CSM1"/>
    <property type="match status" value="1"/>
</dbReference>
<dbReference type="CDD" id="cd23787">
    <property type="entry name" value="RWD_CSM1"/>
    <property type="match status" value="1"/>
</dbReference>
<proteinExistence type="predicted"/>
<feature type="domain" description="Monopolin complex subunit Csm1/Pcs1 C-terminal" evidence="3">
    <location>
        <begin position="365"/>
        <end position="445"/>
    </location>
</feature>
<comment type="caution">
    <text evidence="4">The sequence shown here is derived from an EMBL/GenBank/DDBJ whole genome shotgun (WGS) entry which is preliminary data.</text>
</comment>
<feature type="compositionally biased region" description="Polar residues" evidence="2">
    <location>
        <begin position="344"/>
        <end position="353"/>
    </location>
</feature>
<feature type="coiled-coil region" evidence="1">
    <location>
        <begin position="138"/>
        <end position="165"/>
    </location>
</feature>
<reference evidence="4" key="1">
    <citation type="submission" date="2022-06" db="EMBL/GenBank/DDBJ databases">
        <authorList>
            <consortium name="SYNGENTA / RWTH Aachen University"/>
        </authorList>
    </citation>
    <scope>NUCLEOTIDE SEQUENCE</scope>
</reference>
<dbReference type="GO" id="GO:0034506">
    <property type="term" value="C:chromosome, centromeric core domain"/>
    <property type="evidence" value="ECO:0007669"/>
    <property type="project" value="TreeGrafter"/>
</dbReference>
<evidence type="ECO:0000259" key="3">
    <source>
        <dbReference type="Pfam" id="PF12539"/>
    </source>
</evidence>
<dbReference type="AlphaFoldDB" id="A0AAV0AXY7"/>
<name>A0AAV0AXY7_PHAPC</name>
<feature type="region of interest" description="Disordered" evidence="2">
    <location>
        <begin position="1"/>
        <end position="90"/>
    </location>
</feature>
<dbReference type="PANTHER" id="PTHR28006:SF1">
    <property type="entry name" value="MONOPOLIN COMPLEX SUBUNIT CSM1"/>
    <property type="match status" value="1"/>
</dbReference>
<evidence type="ECO:0000256" key="2">
    <source>
        <dbReference type="SAM" id="MobiDB-lite"/>
    </source>
</evidence>
<dbReference type="GO" id="GO:0005730">
    <property type="term" value="C:nucleolus"/>
    <property type="evidence" value="ECO:0007669"/>
    <property type="project" value="TreeGrafter"/>
</dbReference>
<dbReference type="InterPro" id="IPR020981">
    <property type="entry name" value="Csm1/Pcs1_C"/>
</dbReference>
<feature type="coiled-coil region" evidence="1">
    <location>
        <begin position="206"/>
        <end position="309"/>
    </location>
</feature>
<dbReference type="EMBL" id="CALTRL010001708">
    <property type="protein sequence ID" value="CAH7673467.1"/>
    <property type="molecule type" value="Genomic_DNA"/>
</dbReference>
<dbReference type="Gene3D" id="3.90.1150.80">
    <property type="match status" value="1"/>
</dbReference>
<accession>A0AAV0AXY7</accession>
<keyword evidence="1" id="KW-0175">Coiled coil</keyword>
<feature type="compositionally biased region" description="Basic residues" evidence="2">
    <location>
        <begin position="1"/>
        <end position="15"/>
    </location>
</feature>
<dbReference type="GO" id="GO:0051315">
    <property type="term" value="P:attachment of mitotic spindle microtubules to kinetochore"/>
    <property type="evidence" value="ECO:0007669"/>
    <property type="project" value="TreeGrafter"/>
</dbReference>
<dbReference type="GO" id="GO:0072686">
    <property type="term" value="C:mitotic spindle"/>
    <property type="evidence" value="ECO:0007669"/>
    <property type="project" value="TreeGrafter"/>
</dbReference>
<evidence type="ECO:0000313" key="4">
    <source>
        <dbReference type="EMBL" id="CAH7673467.1"/>
    </source>
</evidence>
<dbReference type="GO" id="GO:0033551">
    <property type="term" value="C:monopolin complex"/>
    <property type="evidence" value="ECO:0007669"/>
    <property type="project" value="InterPro"/>
</dbReference>
<feature type="region of interest" description="Disordered" evidence="2">
    <location>
        <begin position="324"/>
        <end position="353"/>
    </location>
</feature>
<gene>
    <name evidence="4" type="ORF">PPACK8108_LOCUS8330</name>
</gene>
<keyword evidence="5" id="KW-1185">Reference proteome</keyword>
<feature type="compositionally biased region" description="Basic and acidic residues" evidence="2">
    <location>
        <begin position="18"/>
        <end position="27"/>
    </location>
</feature>
<dbReference type="Proteomes" id="UP001153365">
    <property type="component" value="Unassembled WGS sequence"/>
</dbReference>
<sequence>MTKRKNIVAKPKKSSRSTSDRTKKLTEAEVENETDSITAEEVKSEASLPSHPEEALPSIRSGSKNNQLSSKISARDKTTTNSNSNNDRSEALRILNDNQEYSKQLSNLLSSIQPAASLTSNHLSSLNQIRNDSDGIDADRRNKRIALLEEQIRNFKDELSQLRSALEVKDKFIEEFRDRRELEAERSLIKFKELTEPQFSDSNRLIKAQNEEILENRQTIKELLEKMDRIYTGEEANERRRLEEERRELLETNEQLRLGFEEQRQKRKTVEKDLKRVKALAEQEVRDHVNELENEQKTLKKMLETETTNSKALIAQLNQLRSTSTTNNVSSKAATKTATSSSTNHHQTTAGSSSLEGLLDEFRSKTELIGDLSGFEILSICKDVKGPIYDCVMTDISNHGFALSFKLQAHWDQTYSYFPSLDQSRDSMTIEALPEILRDFVRFQIEGRGLFFHQLFNALNPSS</sequence>
<organism evidence="4 5">
    <name type="scientific">Phakopsora pachyrhizi</name>
    <name type="common">Asian soybean rust disease fungus</name>
    <dbReference type="NCBI Taxonomy" id="170000"/>
    <lineage>
        <taxon>Eukaryota</taxon>
        <taxon>Fungi</taxon>
        <taxon>Dikarya</taxon>
        <taxon>Basidiomycota</taxon>
        <taxon>Pucciniomycotina</taxon>
        <taxon>Pucciniomycetes</taxon>
        <taxon>Pucciniales</taxon>
        <taxon>Phakopsoraceae</taxon>
        <taxon>Phakopsora</taxon>
    </lineage>
</organism>
<feature type="compositionally biased region" description="Low complexity" evidence="2">
    <location>
        <begin position="330"/>
        <end position="343"/>
    </location>
</feature>
<dbReference type="GO" id="GO:1990644">
    <property type="term" value="F:microtubule site clamp"/>
    <property type="evidence" value="ECO:0007669"/>
    <property type="project" value="TreeGrafter"/>
</dbReference>
<protein>
    <submittedName>
        <fullName evidence="4">Expressed protein</fullName>
    </submittedName>
</protein>
<evidence type="ECO:0000313" key="5">
    <source>
        <dbReference type="Proteomes" id="UP001153365"/>
    </source>
</evidence>
<evidence type="ECO:0000256" key="1">
    <source>
        <dbReference type="SAM" id="Coils"/>
    </source>
</evidence>